<accession>A0ABR2IZA2</accession>
<gene>
    <name evidence="2" type="ORF">M9Y10_008892</name>
</gene>
<dbReference type="PANTHER" id="PTHR22957">
    <property type="entry name" value="TBC1 DOMAIN FAMILY MEMBER GTPASE-ACTIVATING PROTEIN"/>
    <property type="match status" value="1"/>
</dbReference>
<name>A0ABR2IZA2_9EUKA</name>
<dbReference type="Gene3D" id="1.10.8.270">
    <property type="entry name" value="putative rabgap domain of human tbc1 domain family member 14 like domains"/>
    <property type="match status" value="1"/>
</dbReference>
<reference evidence="2 3" key="1">
    <citation type="submission" date="2024-04" db="EMBL/GenBank/DDBJ databases">
        <title>Tritrichomonas musculus Genome.</title>
        <authorList>
            <person name="Alves-Ferreira E."/>
            <person name="Grigg M."/>
            <person name="Lorenzi H."/>
            <person name="Galac M."/>
        </authorList>
    </citation>
    <scope>NUCLEOTIDE SEQUENCE [LARGE SCALE GENOMIC DNA]</scope>
    <source>
        <strain evidence="2 3">EAF2021</strain>
    </source>
</reference>
<dbReference type="Pfam" id="PF00566">
    <property type="entry name" value="RabGAP-TBC"/>
    <property type="match status" value="1"/>
</dbReference>
<evidence type="ECO:0000259" key="1">
    <source>
        <dbReference type="PROSITE" id="PS50086"/>
    </source>
</evidence>
<dbReference type="InterPro" id="IPR035969">
    <property type="entry name" value="Rab-GAP_TBC_sf"/>
</dbReference>
<dbReference type="PROSITE" id="PS50086">
    <property type="entry name" value="TBC_RABGAP"/>
    <property type="match status" value="1"/>
</dbReference>
<dbReference type="SMART" id="SM00164">
    <property type="entry name" value="TBC"/>
    <property type="match status" value="1"/>
</dbReference>
<feature type="domain" description="Rab-GAP TBC" evidence="1">
    <location>
        <begin position="37"/>
        <end position="287"/>
    </location>
</feature>
<dbReference type="EMBL" id="JAPFFF010000014">
    <property type="protein sequence ID" value="KAK8870979.1"/>
    <property type="molecule type" value="Genomic_DNA"/>
</dbReference>
<keyword evidence="3" id="KW-1185">Reference proteome</keyword>
<dbReference type="PANTHER" id="PTHR22957:SF27">
    <property type="entry name" value="TBC1 DOMAIN FAMILY MEMBER 13"/>
    <property type="match status" value="1"/>
</dbReference>
<organism evidence="2 3">
    <name type="scientific">Tritrichomonas musculus</name>
    <dbReference type="NCBI Taxonomy" id="1915356"/>
    <lineage>
        <taxon>Eukaryota</taxon>
        <taxon>Metamonada</taxon>
        <taxon>Parabasalia</taxon>
        <taxon>Tritrichomonadida</taxon>
        <taxon>Tritrichomonadidae</taxon>
        <taxon>Tritrichomonas</taxon>
    </lineage>
</organism>
<evidence type="ECO:0000313" key="2">
    <source>
        <dbReference type="EMBL" id="KAK8870979.1"/>
    </source>
</evidence>
<evidence type="ECO:0000313" key="3">
    <source>
        <dbReference type="Proteomes" id="UP001470230"/>
    </source>
</evidence>
<sequence length="356" mass="42166">MFRNPSVRIADLLEPQIISGEIHFKKIHDLANKGFDQMTAEDRTLAWLVLLHIYPLIPNQWGDRFDQVVDPYLNYMDEFKLNDWHLRSFPSQISLEMINSDLEDPQQMVTINIDIMRMNRCIQFFKFSDEEDCPEGVDPMYFYHMEHVRRIERILYIFSKTMLEFGYIQGMNEIAFIFYYVYHLTLPIFKDKMENVESFVYQSLVSLFKLTNIGHLYLISKNATSVIEALKPFSAIIEEQLPELSRYLQRLNIQPVLYSFQWFSIMFTQKHDIPEVLPIWDSLLAHLDCFLEYEFYIGLAHLAVINNRLLKLDYGDALTLLQGKCSTPGLEILRICRKYWIKTHGVLARLADQFKV</sequence>
<dbReference type="Gene3D" id="1.10.472.80">
    <property type="entry name" value="Ypt/Rab-GAP domain of gyp1p, domain 3"/>
    <property type="match status" value="1"/>
</dbReference>
<protein>
    <recommendedName>
        <fullName evidence="1">Rab-GAP TBC domain-containing protein</fullName>
    </recommendedName>
</protein>
<dbReference type="SUPFAM" id="SSF47923">
    <property type="entry name" value="Ypt/Rab-GAP domain of gyp1p"/>
    <property type="match status" value="2"/>
</dbReference>
<proteinExistence type="predicted"/>
<dbReference type="InterPro" id="IPR000195">
    <property type="entry name" value="Rab-GAP-TBC_dom"/>
</dbReference>
<dbReference type="Proteomes" id="UP001470230">
    <property type="component" value="Unassembled WGS sequence"/>
</dbReference>
<comment type="caution">
    <text evidence="2">The sequence shown here is derived from an EMBL/GenBank/DDBJ whole genome shotgun (WGS) entry which is preliminary data.</text>
</comment>